<protein>
    <recommendedName>
        <fullName evidence="4">Gamma-glutamylcyclotransferase AIG2-like domain-containing protein</fullName>
    </recommendedName>
</protein>
<proteinExistence type="predicted"/>
<sequence>MEYMMQVQEMFDGHPFAATLVAASMVAVWRFAGFYTWYVLIVAALLIAGTTSGAGLYAWAFFLGMLASGAEIIGKFNNEPVKALRTPHAVLYVILNGAFSMFGLNLLLLYGFATTTDLDKCKIVLSAGIGSMALLRSKLLTLKVDNEDVALGPDQLVKVFLRFMEQAIDRVRAQTRIDVVKSKLTNIDFDAVKEYSITMLSSFQTLEKKDHIIAQIEKVANEEDVDVQLKSYALGFILLDEMGEDFVIKLFENPPREWRLRAPLPVAEKGIMAAVFGRKPKSVMIYGPSLSKSAMREKLGWTSTEDAKFFDLTKPQKCMLKDYRLAFNKPIVGEQLGHRYGLANIVEDANTAVEGVLYQLQDDALNFLDRAFEGYVRKQVTVSCGNKDVIAEVYVATATEEGLKPARGDLRMILEGAEEFHLGLDYIRSLRALMQKEAA</sequence>
<evidence type="ECO:0008006" key="4">
    <source>
        <dbReference type="Google" id="ProtNLM"/>
    </source>
</evidence>
<dbReference type="CDD" id="cd06661">
    <property type="entry name" value="GGCT_like"/>
    <property type="match status" value="1"/>
</dbReference>
<keyword evidence="1" id="KW-1133">Transmembrane helix</keyword>
<keyword evidence="1" id="KW-0812">Transmembrane</keyword>
<dbReference type="InterPro" id="IPR013024">
    <property type="entry name" value="GGCT-like"/>
</dbReference>
<dbReference type="EMBL" id="AP019782">
    <property type="protein sequence ID" value="BBL71064.1"/>
    <property type="molecule type" value="Genomic_DNA"/>
</dbReference>
<keyword evidence="1" id="KW-0472">Membrane</keyword>
<dbReference type="Gene3D" id="3.10.490.10">
    <property type="entry name" value="Gamma-glutamyl cyclotransferase-like"/>
    <property type="match status" value="1"/>
</dbReference>
<dbReference type="KEGG" id="moz:MoryE10_16700"/>
<accession>A0A8D4VPN5</accession>
<evidence type="ECO:0000313" key="2">
    <source>
        <dbReference type="EMBL" id="BBL71064.1"/>
    </source>
</evidence>
<name>A0A8D4VPN5_9GAMM</name>
<dbReference type="RefSeq" id="WP_054772483.1">
    <property type="nucleotide sequence ID" value="NZ_AP019782.1"/>
</dbReference>
<feature type="transmembrane region" description="Helical" evidence="1">
    <location>
        <begin position="12"/>
        <end position="32"/>
    </location>
</feature>
<dbReference type="Pfam" id="PF13772">
    <property type="entry name" value="AIG2_2"/>
    <property type="match status" value="1"/>
</dbReference>
<gene>
    <name evidence="2" type="ORF">MoryE10_16700</name>
</gene>
<dbReference type="Proteomes" id="UP000824988">
    <property type="component" value="Chromosome"/>
</dbReference>
<organism evidence="2 3">
    <name type="scientific">Methylogaea oryzae</name>
    <dbReference type="NCBI Taxonomy" id="1295382"/>
    <lineage>
        <taxon>Bacteria</taxon>
        <taxon>Pseudomonadati</taxon>
        <taxon>Pseudomonadota</taxon>
        <taxon>Gammaproteobacteria</taxon>
        <taxon>Methylococcales</taxon>
        <taxon>Methylococcaceae</taxon>
        <taxon>Methylogaea</taxon>
    </lineage>
</organism>
<reference evidence="2" key="1">
    <citation type="submission" date="2019-06" db="EMBL/GenBank/DDBJ databases">
        <title>Complete genome sequence of Methylogaea oryzae strain JCM16910.</title>
        <authorList>
            <person name="Asakawa S."/>
        </authorList>
    </citation>
    <scope>NUCLEOTIDE SEQUENCE</scope>
    <source>
        <strain evidence="2">E10</strain>
    </source>
</reference>
<evidence type="ECO:0000313" key="3">
    <source>
        <dbReference type="Proteomes" id="UP000824988"/>
    </source>
</evidence>
<keyword evidence="3" id="KW-1185">Reference proteome</keyword>
<feature type="transmembrane region" description="Helical" evidence="1">
    <location>
        <begin position="89"/>
        <end position="113"/>
    </location>
</feature>
<dbReference type="SUPFAM" id="SSF110857">
    <property type="entry name" value="Gamma-glutamyl cyclotransferase-like"/>
    <property type="match status" value="1"/>
</dbReference>
<evidence type="ECO:0000256" key="1">
    <source>
        <dbReference type="SAM" id="Phobius"/>
    </source>
</evidence>
<dbReference type="AlphaFoldDB" id="A0A8D4VPN5"/>
<dbReference type="InterPro" id="IPR036568">
    <property type="entry name" value="GGCT-like_sf"/>
</dbReference>
<feature type="transmembrane region" description="Helical" evidence="1">
    <location>
        <begin position="38"/>
        <end position="68"/>
    </location>
</feature>